<evidence type="ECO:0000259" key="3">
    <source>
        <dbReference type="Pfam" id="PF02776"/>
    </source>
</evidence>
<gene>
    <name evidence="4" type="ORF">SARC_14614</name>
</gene>
<dbReference type="Proteomes" id="UP000054560">
    <property type="component" value="Unassembled WGS sequence"/>
</dbReference>
<sequence length="106" mass="10897">IIDFRHESNAAFAADAFARLEGVGVAAVTAGPGVTNTVTAVQNAMMAESPLIILGGATSTLLKGRGSLQDIDHIAIMKPITKASLTCSRVCDLSTTLEKAINIALS</sequence>
<dbReference type="GO" id="GO:0050660">
    <property type="term" value="F:flavin adenine dinucleotide binding"/>
    <property type="evidence" value="ECO:0007669"/>
    <property type="project" value="TreeGrafter"/>
</dbReference>
<dbReference type="PANTHER" id="PTHR18968:SF166">
    <property type="entry name" value="2-HYDROXYACYL-COA LYASE 2"/>
    <property type="match status" value="1"/>
</dbReference>
<evidence type="ECO:0000313" key="4">
    <source>
        <dbReference type="EMBL" id="KNC72825.1"/>
    </source>
</evidence>
<keyword evidence="5" id="KW-1185">Reference proteome</keyword>
<proteinExistence type="inferred from homology"/>
<dbReference type="AlphaFoldDB" id="A0A0L0F7Y0"/>
<dbReference type="GO" id="GO:0009097">
    <property type="term" value="P:isoleucine biosynthetic process"/>
    <property type="evidence" value="ECO:0007669"/>
    <property type="project" value="TreeGrafter"/>
</dbReference>
<dbReference type="Gene3D" id="3.40.50.970">
    <property type="match status" value="1"/>
</dbReference>
<feature type="non-terminal residue" evidence="4">
    <location>
        <position position="106"/>
    </location>
</feature>
<dbReference type="Pfam" id="PF02776">
    <property type="entry name" value="TPP_enzyme_N"/>
    <property type="match status" value="1"/>
</dbReference>
<accession>A0A0L0F7Y0</accession>
<dbReference type="GO" id="GO:0030976">
    <property type="term" value="F:thiamine pyrophosphate binding"/>
    <property type="evidence" value="ECO:0007669"/>
    <property type="project" value="InterPro"/>
</dbReference>
<evidence type="ECO:0000256" key="1">
    <source>
        <dbReference type="ARBA" id="ARBA00001964"/>
    </source>
</evidence>
<dbReference type="GO" id="GO:0005948">
    <property type="term" value="C:acetolactate synthase complex"/>
    <property type="evidence" value="ECO:0007669"/>
    <property type="project" value="TreeGrafter"/>
</dbReference>
<dbReference type="InterPro" id="IPR029061">
    <property type="entry name" value="THDP-binding"/>
</dbReference>
<dbReference type="EMBL" id="KQ246458">
    <property type="protein sequence ID" value="KNC72825.1"/>
    <property type="molecule type" value="Genomic_DNA"/>
</dbReference>
<name>A0A0L0F7Y0_9EUKA</name>
<dbReference type="PANTHER" id="PTHR18968">
    <property type="entry name" value="THIAMINE PYROPHOSPHATE ENZYMES"/>
    <property type="match status" value="1"/>
</dbReference>
<comment type="similarity">
    <text evidence="2">Belongs to the TPP enzyme family.</text>
</comment>
<organism evidence="4 5">
    <name type="scientific">Sphaeroforma arctica JP610</name>
    <dbReference type="NCBI Taxonomy" id="667725"/>
    <lineage>
        <taxon>Eukaryota</taxon>
        <taxon>Ichthyosporea</taxon>
        <taxon>Ichthyophonida</taxon>
        <taxon>Sphaeroforma</taxon>
    </lineage>
</organism>
<dbReference type="STRING" id="667725.A0A0L0F7Y0"/>
<dbReference type="GO" id="GO:0003984">
    <property type="term" value="F:acetolactate synthase activity"/>
    <property type="evidence" value="ECO:0007669"/>
    <property type="project" value="TreeGrafter"/>
</dbReference>
<reference evidence="4 5" key="1">
    <citation type="submission" date="2011-02" db="EMBL/GenBank/DDBJ databases">
        <title>The Genome Sequence of Sphaeroforma arctica JP610.</title>
        <authorList>
            <consortium name="The Broad Institute Genome Sequencing Platform"/>
            <person name="Russ C."/>
            <person name="Cuomo C."/>
            <person name="Young S.K."/>
            <person name="Zeng Q."/>
            <person name="Gargeya S."/>
            <person name="Alvarado L."/>
            <person name="Berlin A."/>
            <person name="Chapman S.B."/>
            <person name="Chen Z."/>
            <person name="Freedman E."/>
            <person name="Gellesch M."/>
            <person name="Goldberg J."/>
            <person name="Griggs A."/>
            <person name="Gujja S."/>
            <person name="Heilman E."/>
            <person name="Heiman D."/>
            <person name="Howarth C."/>
            <person name="Mehta T."/>
            <person name="Neiman D."/>
            <person name="Pearson M."/>
            <person name="Roberts A."/>
            <person name="Saif S."/>
            <person name="Shea T."/>
            <person name="Shenoy N."/>
            <person name="Sisk P."/>
            <person name="Stolte C."/>
            <person name="Sykes S."/>
            <person name="White J."/>
            <person name="Yandava C."/>
            <person name="Burger G."/>
            <person name="Gray M.W."/>
            <person name="Holland P.W.H."/>
            <person name="King N."/>
            <person name="Lang F.B.F."/>
            <person name="Roger A.J."/>
            <person name="Ruiz-Trillo I."/>
            <person name="Haas B."/>
            <person name="Nusbaum C."/>
            <person name="Birren B."/>
        </authorList>
    </citation>
    <scope>NUCLEOTIDE SEQUENCE [LARGE SCALE GENOMIC DNA]</scope>
    <source>
        <strain evidence="4 5">JP610</strain>
    </source>
</reference>
<dbReference type="eggNOG" id="KOG1185">
    <property type="taxonomic scope" value="Eukaryota"/>
</dbReference>
<dbReference type="CDD" id="cd07035">
    <property type="entry name" value="TPP_PYR_POX_like"/>
    <property type="match status" value="1"/>
</dbReference>
<evidence type="ECO:0000313" key="5">
    <source>
        <dbReference type="Proteomes" id="UP000054560"/>
    </source>
</evidence>
<dbReference type="GO" id="GO:0009099">
    <property type="term" value="P:L-valine biosynthetic process"/>
    <property type="evidence" value="ECO:0007669"/>
    <property type="project" value="TreeGrafter"/>
</dbReference>
<comment type="cofactor">
    <cofactor evidence="1">
        <name>thiamine diphosphate</name>
        <dbReference type="ChEBI" id="CHEBI:58937"/>
    </cofactor>
</comment>
<dbReference type="InterPro" id="IPR012001">
    <property type="entry name" value="Thiamin_PyroP_enz_TPP-bd_dom"/>
</dbReference>
<protein>
    <recommendedName>
        <fullName evidence="3">Thiamine pyrophosphate enzyme N-terminal TPP-binding domain-containing protein</fullName>
    </recommendedName>
</protein>
<dbReference type="SUPFAM" id="SSF52518">
    <property type="entry name" value="Thiamin diphosphate-binding fold (THDP-binding)"/>
    <property type="match status" value="1"/>
</dbReference>
<feature type="non-terminal residue" evidence="4">
    <location>
        <position position="1"/>
    </location>
</feature>
<dbReference type="RefSeq" id="XP_014146727.1">
    <property type="nucleotide sequence ID" value="XM_014291252.1"/>
</dbReference>
<evidence type="ECO:0000256" key="2">
    <source>
        <dbReference type="ARBA" id="ARBA00007812"/>
    </source>
</evidence>
<dbReference type="InterPro" id="IPR045229">
    <property type="entry name" value="TPP_enz"/>
</dbReference>
<dbReference type="OrthoDB" id="16262at2759"/>
<dbReference type="GeneID" id="25915118"/>
<feature type="domain" description="Thiamine pyrophosphate enzyme N-terminal TPP-binding" evidence="3">
    <location>
        <begin position="1"/>
        <end position="76"/>
    </location>
</feature>